<evidence type="ECO:0000256" key="3">
    <source>
        <dbReference type="ARBA" id="ARBA00013253"/>
    </source>
</evidence>
<evidence type="ECO:0000256" key="10">
    <source>
        <dbReference type="ARBA" id="ARBA00029409"/>
    </source>
</evidence>
<comment type="caution">
    <text evidence="14">The sequence shown here is derived from an EMBL/GenBank/DDBJ whole genome shotgun (WGS) entry which is preliminary data.</text>
</comment>
<evidence type="ECO:0000256" key="12">
    <source>
        <dbReference type="ARBA" id="ARBA00033413"/>
    </source>
</evidence>
<keyword evidence="8" id="KW-0067">ATP-binding</keyword>
<dbReference type="PANTHER" id="PTHR43071">
    <property type="entry name" value="2-AMINO-4-HYDROXY-6-HYDROXYMETHYLDIHYDROPTERIDINE PYROPHOSPHOKINASE"/>
    <property type="match status" value="1"/>
</dbReference>
<reference evidence="14 15" key="1">
    <citation type="submission" date="2023-08" db="EMBL/GenBank/DDBJ databases">
        <authorList>
            <person name="Roldan D.M."/>
            <person name="Menes R.J."/>
        </authorList>
    </citation>
    <scope>NUCLEOTIDE SEQUENCE [LARGE SCALE GENOMIC DNA]</scope>
    <source>
        <strain evidence="14 15">CCM 2812</strain>
    </source>
</reference>
<evidence type="ECO:0000313" key="14">
    <source>
        <dbReference type="EMBL" id="MDP4300962.1"/>
    </source>
</evidence>
<evidence type="ECO:0000256" key="9">
    <source>
        <dbReference type="ARBA" id="ARBA00022909"/>
    </source>
</evidence>
<keyword evidence="7" id="KW-0418">Kinase</keyword>
<protein>
    <recommendedName>
        <fullName evidence="4">2-amino-4-hydroxy-6-hydroxymethyldihydropteridine pyrophosphokinase</fullName>
        <ecNumber evidence="3">2.7.6.3</ecNumber>
    </recommendedName>
    <alternativeName>
        <fullName evidence="11">6-hydroxymethyl-7,8-dihydropterin pyrophosphokinase</fullName>
    </alternativeName>
    <alternativeName>
        <fullName evidence="12">7,8-dihydro-6-hydroxymethylpterin-pyrophosphokinase</fullName>
    </alternativeName>
</protein>
<dbReference type="Gene3D" id="3.30.70.560">
    <property type="entry name" value="7,8-Dihydro-6-hydroxymethylpterin-pyrophosphokinase HPPK"/>
    <property type="match status" value="1"/>
</dbReference>
<organism evidence="14 15">
    <name type="scientific">Leptothrix discophora</name>
    <dbReference type="NCBI Taxonomy" id="89"/>
    <lineage>
        <taxon>Bacteria</taxon>
        <taxon>Pseudomonadati</taxon>
        <taxon>Pseudomonadota</taxon>
        <taxon>Betaproteobacteria</taxon>
        <taxon>Burkholderiales</taxon>
        <taxon>Sphaerotilaceae</taxon>
        <taxon>Leptothrix</taxon>
    </lineage>
</organism>
<comment type="similarity">
    <text evidence="2">Belongs to the HPPK family.</text>
</comment>
<feature type="domain" description="7,8-dihydro-6-hydroxymethylpterin-pyrophosphokinase" evidence="13">
    <location>
        <begin position="95"/>
        <end position="106"/>
    </location>
</feature>
<comment type="function">
    <text evidence="10">Catalyzes the transfer of pyrophosphate from adenosine triphosphate (ATP) to 6-hydroxymethyl-7,8-dihydropterin, an enzymatic step in folate biosynthesis pathway.</text>
</comment>
<dbReference type="CDD" id="cd00483">
    <property type="entry name" value="HPPK"/>
    <property type="match status" value="1"/>
</dbReference>
<evidence type="ECO:0000256" key="2">
    <source>
        <dbReference type="ARBA" id="ARBA00005810"/>
    </source>
</evidence>
<dbReference type="NCBIfam" id="TIGR01498">
    <property type="entry name" value="folK"/>
    <property type="match status" value="1"/>
</dbReference>
<evidence type="ECO:0000256" key="11">
    <source>
        <dbReference type="ARBA" id="ARBA00029766"/>
    </source>
</evidence>
<dbReference type="PROSITE" id="PS00794">
    <property type="entry name" value="HPPK"/>
    <property type="match status" value="1"/>
</dbReference>
<evidence type="ECO:0000256" key="5">
    <source>
        <dbReference type="ARBA" id="ARBA00022679"/>
    </source>
</evidence>
<dbReference type="EC" id="2.7.6.3" evidence="3"/>
<gene>
    <name evidence="14" type="primary">folK</name>
    <name evidence="14" type="ORF">Q8X39_09975</name>
</gene>
<evidence type="ECO:0000313" key="15">
    <source>
        <dbReference type="Proteomes" id="UP001235760"/>
    </source>
</evidence>
<accession>A0ABT9G3Y7</accession>
<evidence type="ECO:0000256" key="6">
    <source>
        <dbReference type="ARBA" id="ARBA00022741"/>
    </source>
</evidence>
<evidence type="ECO:0000256" key="4">
    <source>
        <dbReference type="ARBA" id="ARBA00016218"/>
    </source>
</evidence>
<dbReference type="PANTHER" id="PTHR43071:SF1">
    <property type="entry name" value="2-AMINO-4-HYDROXY-6-HYDROXYMETHYLDIHYDROPTERIDINE PYROPHOSPHOKINASE"/>
    <property type="match status" value="1"/>
</dbReference>
<dbReference type="SUPFAM" id="SSF55083">
    <property type="entry name" value="6-hydroxymethyl-7,8-dihydropterin pyrophosphokinase, HPPK"/>
    <property type="match status" value="1"/>
</dbReference>
<keyword evidence="5 14" id="KW-0808">Transferase</keyword>
<comment type="pathway">
    <text evidence="1">Cofactor biosynthesis; tetrahydrofolate biosynthesis; 2-amino-4-hydroxy-6-hydroxymethyl-7,8-dihydropteridine diphosphate from 7,8-dihydroneopterin triphosphate: step 4/4.</text>
</comment>
<dbReference type="InterPro" id="IPR035907">
    <property type="entry name" value="Hppk_sf"/>
</dbReference>
<keyword evidence="15" id="KW-1185">Reference proteome</keyword>
<dbReference type="Pfam" id="PF01288">
    <property type="entry name" value="HPPK"/>
    <property type="match status" value="1"/>
</dbReference>
<evidence type="ECO:0000256" key="7">
    <source>
        <dbReference type="ARBA" id="ARBA00022777"/>
    </source>
</evidence>
<evidence type="ECO:0000256" key="1">
    <source>
        <dbReference type="ARBA" id="ARBA00005051"/>
    </source>
</evidence>
<name>A0ABT9G3Y7_LEPDI</name>
<evidence type="ECO:0000259" key="13">
    <source>
        <dbReference type="PROSITE" id="PS00794"/>
    </source>
</evidence>
<dbReference type="Proteomes" id="UP001235760">
    <property type="component" value="Unassembled WGS sequence"/>
</dbReference>
<keyword evidence="9" id="KW-0289">Folate biosynthesis</keyword>
<dbReference type="InterPro" id="IPR000550">
    <property type="entry name" value="Hppk"/>
</dbReference>
<sequence length="166" mass="18165">MVGAPLRCHVALGANLGDLYATLDAACAALRELPGARWVAESARYRSAPIDSSGPEYLNSVVALEVLDDAPRAPWVLLAALQAIEQRHGRERPYRNAPRTLDLDLLLWGDRVIDDPVLTLPHPRLHLRAFVLRPLLDLAPELVLPGLGLARDHLAAVSDQAIERLD</sequence>
<dbReference type="GO" id="GO:0003848">
    <property type="term" value="F:2-amino-4-hydroxy-6-hydroxymethyldihydropteridine diphosphokinase activity"/>
    <property type="evidence" value="ECO:0007669"/>
    <property type="project" value="UniProtKB-EC"/>
</dbReference>
<keyword evidence="6" id="KW-0547">Nucleotide-binding</keyword>
<dbReference type="EMBL" id="JAUZEE010000004">
    <property type="protein sequence ID" value="MDP4300962.1"/>
    <property type="molecule type" value="Genomic_DNA"/>
</dbReference>
<evidence type="ECO:0000256" key="8">
    <source>
        <dbReference type="ARBA" id="ARBA00022840"/>
    </source>
</evidence>
<proteinExistence type="inferred from homology"/>